<dbReference type="InterPro" id="IPR018540">
    <property type="entry name" value="Spo0E-like"/>
</dbReference>
<dbReference type="InterPro" id="IPR036638">
    <property type="entry name" value="HLH_DNA-bd_sf"/>
</dbReference>
<keyword evidence="2" id="KW-1185">Reference proteome</keyword>
<dbReference type="Gene3D" id="4.10.280.10">
    <property type="entry name" value="Helix-loop-helix DNA-binding domain"/>
    <property type="match status" value="1"/>
</dbReference>
<accession>A0A969PW00</accession>
<sequence>MGQRRFPTQDELEQKREEMIRAAMQYGFSSVEAVKRSQELDRMLNNKCSRMSDCLSLGRRRFSVQ</sequence>
<comment type="caution">
    <text evidence="1">The sequence shown here is derived from an EMBL/GenBank/DDBJ whole genome shotgun (WGS) entry which is preliminary data.</text>
</comment>
<gene>
    <name evidence="1" type="ORF">HCN83_03540</name>
</gene>
<dbReference type="Proteomes" id="UP000752012">
    <property type="component" value="Unassembled WGS sequence"/>
</dbReference>
<dbReference type="SUPFAM" id="SSF140500">
    <property type="entry name" value="BAS1536-like"/>
    <property type="match status" value="1"/>
</dbReference>
<reference evidence="1 2" key="1">
    <citation type="submission" date="2020-03" db="EMBL/GenBank/DDBJ databases">
        <title>Assessment of the enzymatic potential of alkaline-tolerant lipase obtained from Bacillus luteus H11 (technogenic soil) for the bioremediation of saline soils contaminated with petroleum substances.</title>
        <authorList>
            <person name="Kalwasinska A."/>
        </authorList>
    </citation>
    <scope>NUCLEOTIDE SEQUENCE [LARGE SCALE GENOMIC DNA]</scope>
    <source>
        <strain evidence="1 2">H11</strain>
    </source>
</reference>
<evidence type="ECO:0000313" key="1">
    <source>
        <dbReference type="EMBL" id="NJP36662.1"/>
    </source>
</evidence>
<name>A0A969PW00_9BACI</name>
<dbReference type="AlphaFoldDB" id="A0A969PW00"/>
<evidence type="ECO:0000313" key="2">
    <source>
        <dbReference type="Proteomes" id="UP000752012"/>
    </source>
</evidence>
<protein>
    <submittedName>
        <fullName evidence="1">Aspartyl-phosphate phosphatase Spo0E family protein</fullName>
    </submittedName>
</protein>
<dbReference type="InterPro" id="IPR037208">
    <property type="entry name" value="Spo0E-like_sf"/>
</dbReference>
<dbReference type="GO" id="GO:0043937">
    <property type="term" value="P:regulation of sporulation"/>
    <property type="evidence" value="ECO:0007669"/>
    <property type="project" value="InterPro"/>
</dbReference>
<dbReference type="GO" id="GO:0046983">
    <property type="term" value="F:protein dimerization activity"/>
    <property type="evidence" value="ECO:0007669"/>
    <property type="project" value="InterPro"/>
</dbReference>
<proteinExistence type="predicted"/>
<dbReference type="Pfam" id="PF09388">
    <property type="entry name" value="SpoOE-like"/>
    <property type="match status" value="1"/>
</dbReference>
<dbReference type="EMBL" id="JAATHJ010000003">
    <property type="protein sequence ID" value="NJP36662.1"/>
    <property type="molecule type" value="Genomic_DNA"/>
</dbReference>
<organism evidence="1 2">
    <name type="scientific">Alkalicoccus luteus</name>
    <dbReference type="NCBI Taxonomy" id="1237094"/>
    <lineage>
        <taxon>Bacteria</taxon>
        <taxon>Bacillati</taxon>
        <taxon>Bacillota</taxon>
        <taxon>Bacilli</taxon>
        <taxon>Bacillales</taxon>
        <taxon>Bacillaceae</taxon>
        <taxon>Alkalicoccus</taxon>
    </lineage>
</organism>